<gene>
    <name evidence="8" type="ORF">PoB_001145200</name>
</gene>
<dbReference type="GO" id="GO:0006508">
    <property type="term" value="P:proteolysis"/>
    <property type="evidence" value="ECO:0007669"/>
    <property type="project" value="UniProtKB-KW"/>
</dbReference>
<sequence>MSFSVAVLLVFTLVSACEAYSISFPVSQARRPVWQGTRLTKRLWPFRHHLQPARQANQRPVQSLFQRYERPEHDFRLKATGRDVKLTNYHDKFYSCPISIGTPGQEFNVTFDTSSSITWVPSIHAPPKYRKMHVYKRYKDELSNTHSTDNKHFDVIYDSGRVTGYCSQDSVTIAGLRITNQSFGEALLEPDLFRHTTIDGILGLGLNNIDEDKEPSVFDNMVSQGLVPAPVFSIYLNRYGSGGPDSGLTLGGTNTYYCEEEFTFVDLTVSHRWQFKMDGIQLSSGDGIFNESRCQAEVDSTISFIVGPQEEVHALNTQLGGKLYPGHLGLYKYKFDCSEVDDLPDVEFVVNGKKLSLSSTDYVVKVNTPPFIYFRYAHVRKRYQIQAFLWN</sequence>
<dbReference type="InterPro" id="IPR021109">
    <property type="entry name" value="Peptidase_aspartic_dom_sf"/>
</dbReference>
<evidence type="ECO:0000256" key="1">
    <source>
        <dbReference type="ARBA" id="ARBA00007447"/>
    </source>
</evidence>
<dbReference type="PANTHER" id="PTHR47966">
    <property type="entry name" value="BETA-SITE APP-CLEAVING ENZYME, ISOFORM A-RELATED"/>
    <property type="match status" value="1"/>
</dbReference>
<dbReference type="PRINTS" id="PR00792">
    <property type="entry name" value="PEPSIN"/>
</dbReference>
<keyword evidence="6" id="KW-0732">Signal</keyword>
<dbReference type="PROSITE" id="PS51767">
    <property type="entry name" value="PEPTIDASE_A1"/>
    <property type="match status" value="1"/>
</dbReference>
<evidence type="ECO:0000256" key="5">
    <source>
        <dbReference type="PIRSR" id="PIRSR601461-1"/>
    </source>
</evidence>
<dbReference type="SUPFAM" id="SSF50630">
    <property type="entry name" value="Acid proteases"/>
    <property type="match status" value="1"/>
</dbReference>
<evidence type="ECO:0000256" key="2">
    <source>
        <dbReference type="ARBA" id="ARBA00022670"/>
    </source>
</evidence>
<evidence type="ECO:0000256" key="4">
    <source>
        <dbReference type="ARBA" id="ARBA00022801"/>
    </source>
</evidence>
<keyword evidence="9" id="KW-1185">Reference proteome</keyword>
<dbReference type="Gene3D" id="2.40.70.10">
    <property type="entry name" value="Acid Proteases"/>
    <property type="match status" value="2"/>
</dbReference>
<comment type="similarity">
    <text evidence="1">Belongs to the peptidase A1 family.</text>
</comment>
<feature type="active site" evidence="5">
    <location>
        <position position="112"/>
    </location>
</feature>
<dbReference type="AlphaFoldDB" id="A0AAV3YPP5"/>
<dbReference type="Proteomes" id="UP000735302">
    <property type="component" value="Unassembled WGS sequence"/>
</dbReference>
<evidence type="ECO:0000256" key="3">
    <source>
        <dbReference type="ARBA" id="ARBA00022750"/>
    </source>
</evidence>
<protein>
    <submittedName>
        <fullName evidence="8">Cathepsin d</fullName>
    </submittedName>
</protein>
<name>A0AAV3YPP5_9GAST</name>
<dbReference type="EMBL" id="BLXT01001350">
    <property type="protein sequence ID" value="GFN84946.1"/>
    <property type="molecule type" value="Genomic_DNA"/>
</dbReference>
<comment type="caution">
    <text evidence="8">The sequence shown here is derived from an EMBL/GenBank/DDBJ whole genome shotgun (WGS) entry which is preliminary data.</text>
</comment>
<dbReference type="GO" id="GO:0004190">
    <property type="term" value="F:aspartic-type endopeptidase activity"/>
    <property type="evidence" value="ECO:0007669"/>
    <property type="project" value="UniProtKB-KW"/>
</dbReference>
<dbReference type="InterPro" id="IPR033121">
    <property type="entry name" value="PEPTIDASE_A1"/>
</dbReference>
<evidence type="ECO:0000256" key="6">
    <source>
        <dbReference type="SAM" id="SignalP"/>
    </source>
</evidence>
<keyword evidence="3" id="KW-0064">Aspartyl protease</keyword>
<dbReference type="Pfam" id="PF00026">
    <property type="entry name" value="Asp"/>
    <property type="match status" value="1"/>
</dbReference>
<evidence type="ECO:0000259" key="7">
    <source>
        <dbReference type="PROSITE" id="PS51767"/>
    </source>
</evidence>
<accession>A0AAV3YPP5</accession>
<organism evidence="8 9">
    <name type="scientific">Plakobranchus ocellatus</name>
    <dbReference type="NCBI Taxonomy" id="259542"/>
    <lineage>
        <taxon>Eukaryota</taxon>
        <taxon>Metazoa</taxon>
        <taxon>Spiralia</taxon>
        <taxon>Lophotrochozoa</taxon>
        <taxon>Mollusca</taxon>
        <taxon>Gastropoda</taxon>
        <taxon>Heterobranchia</taxon>
        <taxon>Euthyneura</taxon>
        <taxon>Panpulmonata</taxon>
        <taxon>Sacoglossa</taxon>
        <taxon>Placobranchoidea</taxon>
        <taxon>Plakobranchidae</taxon>
        <taxon>Plakobranchus</taxon>
    </lineage>
</organism>
<reference evidence="8 9" key="1">
    <citation type="journal article" date="2021" name="Elife">
        <title>Chloroplast acquisition without the gene transfer in kleptoplastic sea slugs, Plakobranchus ocellatus.</title>
        <authorList>
            <person name="Maeda T."/>
            <person name="Takahashi S."/>
            <person name="Yoshida T."/>
            <person name="Shimamura S."/>
            <person name="Takaki Y."/>
            <person name="Nagai Y."/>
            <person name="Toyoda A."/>
            <person name="Suzuki Y."/>
            <person name="Arimoto A."/>
            <person name="Ishii H."/>
            <person name="Satoh N."/>
            <person name="Nishiyama T."/>
            <person name="Hasebe M."/>
            <person name="Maruyama T."/>
            <person name="Minagawa J."/>
            <person name="Obokata J."/>
            <person name="Shigenobu S."/>
        </authorList>
    </citation>
    <scope>NUCLEOTIDE SEQUENCE [LARGE SCALE GENOMIC DNA]</scope>
</reference>
<evidence type="ECO:0000313" key="9">
    <source>
        <dbReference type="Proteomes" id="UP000735302"/>
    </source>
</evidence>
<dbReference type="FunFam" id="2.40.70.10:FF:000115">
    <property type="entry name" value="Lysosomal aspartic protease"/>
    <property type="match status" value="1"/>
</dbReference>
<keyword evidence="2" id="KW-0645">Protease</keyword>
<dbReference type="InterPro" id="IPR001461">
    <property type="entry name" value="Aspartic_peptidase_A1"/>
</dbReference>
<keyword evidence="4" id="KW-0378">Hydrolase</keyword>
<feature type="domain" description="Peptidase A1" evidence="7">
    <location>
        <begin position="94"/>
        <end position="391"/>
    </location>
</feature>
<proteinExistence type="inferred from homology"/>
<dbReference type="Gene3D" id="2.60.40.1960">
    <property type="match status" value="1"/>
</dbReference>
<evidence type="ECO:0000313" key="8">
    <source>
        <dbReference type="EMBL" id="GFN84946.1"/>
    </source>
</evidence>
<feature type="signal peptide" evidence="6">
    <location>
        <begin position="1"/>
        <end position="19"/>
    </location>
</feature>
<feature type="chain" id="PRO_5043730252" evidence="6">
    <location>
        <begin position="20"/>
        <end position="391"/>
    </location>
</feature>
<feature type="active site" evidence="5">
    <location>
        <position position="299"/>
    </location>
</feature>